<name>A0ABC8K353_ERUVS</name>
<evidence type="ECO:0000256" key="1">
    <source>
        <dbReference type="SAM" id="SignalP"/>
    </source>
</evidence>
<evidence type="ECO:0000313" key="3">
    <source>
        <dbReference type="Proteomes" id="UP001642260"/>
    </source>
</evidence>
<evidence type="ECO:0000313" key="2">
    <source>
        <dbReference type="EMBL" id="CAH8350270.1"/>
    </source>
</evidence>
<gene>
    <name evidence="2" type="ORF">ERUC_LOCUS17962</name>
</gene>
<dbReference type="EMBL" id="CAKOAT010166155">
    <property type="protein sequence ID" value="CAH8350270.1"/>
    <property type="molecule type" value="Genomic_DNA"/>
</dbReference>
<keyword evidence="1" id="KW-0732">Signal</keyword>
<feature type="chain" id="PRO_5044827675" evidence="1">
    <location>
        <begin position="21"/>
        <end position="129"/>
    </location>
</feature>
<reference evidence="2 3" key="1">
    <citation type="submission" date="2022-03" db="EMBL/GenBank/DDBJ databases">
        <authorList>
            <person name="Macdonald S."/>
            <person name="Ahmed S."/>
            <person name="Newling K."/>
        </authorList>
    </citation>
    <scope>NUCLEOTIDE SEQUENCE [LARGE SCALE GENOMIC DNA]</scope>
</reference>
<dbReference type="Proteomes" id="UP001642260">
    <property type="component" value="Unassembled WGS sequence"/>
</dbReference>
<proteinExistence type="predicted"/>
<sequence>MVGIMKIMMIMALLLIGVNARSFDECEKTVCKSVCHPDHNSIACGDCLLICASPSLSLLTSVKKQCANLFVTPTTTVLHVTENFRNDGYNFQVRAKLINGICVLGTVMLVVNRTRAATNVVLNTVQNQL</sequence>
<dbReference type="AlphaFoldDB" id="A0ABC8K353"/>
<organism evidence="2 3">
    <name type="scientific">Eruca vesicaria subsp. sativa</name>
    <name type="common">Garden rocket</name>
    <name type="synonym">Eruca sativa</name>
    <dbReference type="NCBI Taxonomy" id="29727"/>
    <lineage>
        <taxon>Eukaryota</taxon>
        <taxon>Viridiplantae</taxon>
        <taxon>Streptophyta</taxon>
        <taxon>Embryophyta</taxon>
        <taxon>Tracheophyta</taxon>
        <taxon>Spermatophyta</taxon>
        <taxon>Magnoliopsida</taxon>
        <taxon>eudicotyledons</taxon>
        <taxon>Gunneridae</taxon>
        <taxon>Pentapetalae</taxon>
        <taxon>rosids</taxon>
        <taxon>malvids</taxon>
        <taxon>Brassicales</taxon>
        <taxon>Brassicaceae</taxon>
        <taxon>Brassiceae</taxon>
        <taxon>Eruca</taxon>
    </lineage>
</organism>
<protein>
    <submittedName>
        <fullName evidence="2">Uncharacterized protein</fullName>
    </submittedName>
</protein>
<accession>A0ABC8K353</accession>
<feature type="signal peptide" evidence="1">
    <location>
        <begin position="1"/>
        <end position="20"/>
    </location>
</feature>
<keyword evidence="3" id="KW-1185">Reference proteome</keyword>
<comment type="caution">
    <text evidence="2">The sequence shown here is derived from an EMBL/GenBank/DDBJ whole genome shotgun (WGS) entry which is preliminary data.</text>
</comment>